<keyword evidence="9" id="KW-1185">Reference proteome</keyword>
<feature type="signal peptide" evidence="6">
    <location>
        <begin position="1"/>
        <end position="27"/>
    </location>
</feature>
<dbReference type="AlphaFoldDB" id="A0A6G4TVA5"/>
<evidence type="ECO:0000313" key="8">
    <source>
        <dbReference type="EMBL" id="NGN63702.1"/>
    </source>
</evidence>
<feature type="chain" id="PRO_5039655052" evidence="6">
    <location>
        <begin position="28"/>
        <end position="206"/>
    </location>
</feature>
<dbReference type="PROSITE" id="PS51352">
    <property type="entry name" value="THIOREDOXIN_2"/>
    <property type="match status" value="1"/>
</dbReference>
<keyword evidence="5" id="KW-0676">Redox-active center</keyword>
<evidence type="ECO:0000256" key="3">
    <source>
        <dbReference type="ARBA" id="ARBA00022968"/>
    </source>
</evidence>
<evidence type="ECO:0000259" key="7">
    <source>
        <dbReference type="PROSITE" id="PS51352"/>
    </source>
</evidence>
<protein>
    <submittedName>
        <fullName evidence="8">TlpA family protein disulfide reductase</fullName>
    </submittedName>
</protein>
<evidence type="ECO:0000256" key="2">
    <source>
        <dbReference type="ARBA" id="ARBA00022748"/>
    </source>
</evidence>
<dbReference type="Gene3D" id="3.40.30.10">
    <property type="entry name" value="Glutaredoxin"/>
    <property type="match status" value="1"/>
</dbReference>
<dbReference type="InterPro" id="IPR036249">
    <property type="entry name" value="Thioredoxin-like_sf"/>
</dbReference>
<gene>
    <name evidence="8" type="ORF">G5C51_07240</name>
</gene>
<keyword evidence="4" id="KW-1015">Disulfide bond</keyword>
<dbReference type="PROSITE" id="PS00194">
    <property type="entry name" value="THIOREDOXIN_1"/>
    <property type="match status" value="1"/>
</dbReference>
<dbReference type="InterPro" id="IPR050553">
    <property type="entry name" value="Thioredoxin_ResA/DsbE_sf"/>
</dbReference>
<name>A0A6G4TVA5_9ACTN</name>
<dbReference type="EMBL" id="JAAKZV010000019">
    <property type="protein sequence ID" value="NGN63702.1"/>
    <property type="molecule type" value="Genomic_DNA"/>
</dbReference>
<dbReference type="InterPro" id="IPR017937">
    <property type="entry name" value="Thioredoxin_CS"/>
</dbReference>
<dbReference type="PANTHER" id="PTHR42852:SF6">
    <property type="entry name" value="THIOL:DISULFIDE INTERCHANGE PROTEIN DSBE"/>
    <property type="match status" value="1"/>
</dbReference>
<dbReference type="PANTHER" id="PTHR42852">
    <property type="entry name" value="THIOL:DISULFIDE INTERCHANGE PROTEIN DSBE"/>
    <property type="match status" value="1"/>
</dbReference>
<evidence type="ECO:0000313" key="9">
    <source>
        <dbReference type="Proteomes" id="UP000481583"/>
    </source>
</evidence>
<organism evidence="8 9">
    <name type="scientific">Streptomyces coryli</name>
    <dbReference type="NCBI Taxonomy" id="1128680"/>
    <lineage>
        <taxon>Bacteria</taxon>
        <taxon>Bacillati</taxon>
        <taxon>Actinomycetota</taxon>
        <taxon>Actinomycetes</taxon>
        <taxon>Kitasatosporales</taxon>
        <taxon>Streptomycetaceae</taxon>
        <taxon>Streptomyces</taxon>
    </lineage>
</organism>
<keyword evidence="3" id="KW-0812">Transmembrane</keyword>
<comment type="subcellular location">
    <subcellularLocation>
        <location evidence="1">Cell envelope</location>
    </subcellularLocation>
</comment>
<dbReference type="InterPro" id="IPR013766">
    <property type="entry name" value="Thioredoxin_domain"/>
</dbReference>
<dbReference type="RefSeq" id="WP_165233575.1">
    <property type="nucleotide sequence ID" value="NZ_JAAKZV010000019.1"/>
</dbReference>
<sequence>MIFSSGPRARRNGAALALAGATAILLAGCGSDDGNKASGGNNTQFVAGTGKISTVKAADRIAAPDISGKTTHGDQLKLSDFKGKVVVINVWGSWCAPCRAEAPNLKKVADDTEDKDVQFLGINTRDLEVNQAKAFDRSFGIKYPSLYDPAGKLILKFPKGTLSPQAIPSTLILDRDGKIAARALKPLTEKELRKALDPVVAEKPAE</sequence>
<dbReference type="GO" id="GO:0030313">
    <property type="term" value="C:cell envelope"/>
    <property type="evidence" value="ECO:0007669"/>
    <property type="project" value="UniProtKB-SubCell"/>
</dbReference>
<keyword evidence="2" id="KW-0201">Cytochrome c-type biogenesis</keyword>
<evidence type="ECO:0000256" key="4">
    <source>
        <dbReference type="ARBA" id="ARBA00023157"/>
    </source>
</evidence>
<dbReference type="CDD" id="cd02966">
    <property type="entry name" value="TlpA_like_family"/>
    <property type="match status" value="1"/>
</dbReference>
<dbReference type="GO" id="GO:0016491">
    <property type="term" value="F:oxidoreductase activity"/>
    <property type="evidence" value="ECO:0007669"/>
    <property type="project" value="InterPro"/>
</dbReference>
<dbReference type="GO" id="GO:0017004">
    <property type="term" value="P:cytochrome complex assembly"/>
    <property type="evidence" value="ECO:0007669"/>
    <property type="project" value="UniProtKB-KW"/>
</dbReference>
<feature type="domain" description="Thioredoxin" evidence="7">
    <location>
        <begin position="57"/>
        <end position="201"/>
    </location>
</feature>
<accession>A0A6G4TVA5</accession>
<evidence type="ECO:0000256" key="1">
    <source>
        <dbReference type="ARBA" id="ARBA00004196"/>
    </source>
</evidence>
<dbReference type="InterPro" id="IPR013740">
    <property type="entry name" value="Redoxin"/>
</dbReference>
<keyword evidence="3" id="KW-0735">Signal-anchor</keyword>
<dbReference type="SUPFAM" id="SSF52833">
    <property type="entry name" value="Thioredoxin-like"/>
    <property type="match status" value="1"/>
</dbReference>
<comment type="caution">
    <text evidence="8">The sequence shown here is derived from an EMBL/GenBank/DDBJ whole genome shotgun (WGS) entry which is preliminary data.</text>
</comment>
<evidence type="ECO:0000256" key="6">
    <source>
        <dbReference type="SAM" id="SignalP"/>
    </source>
</evidence>
<proteinExistence type="predicted"/>
<evidence type="ECO:0000256" key="5">
    <source>
        <dbReference type="ARBA" id="ARBA00023284"/>
    </source>
</evidence>
<dbReference type="Proteomes" id="UP000481583">
    <property type="component" value="Unassembled WGS sequence"/>
</dbReference>
<dbReference type="Pfam" id="PF08534">
    <property type="entry name" value="Redoxin"/>
    <property type="match status" value="1"/>
</dbReference>
<reference evidence="8 9" key="1">
    <citation type="submission" date="2020-02" db="EMBL/GenBank/DDBJ databases">
        <title>Whole-genome analyses of novel actinobacteria.</title>
        <authorList>
            <person name="Sahin N."/>
        </authorList>
    </citation>
    <scope>NUCLEOTIDE SEQUENCE [LARGE SCALE GENOMIC DNA]</scope>
    <source>
        <strain evidence="8 9">A7024</strain>
    </source>
</reference>
<keyword evidence="6" id="KW-0732">Signal</keyword>